<evidence type="ECO:0000256" key="13">
    <source>
        <dbReference type="ARBA" id="ARBA00023136"/>
    </source>
</evidence>
<dbReference type="InterPro" id="IPR000644">
    <property type="entry name" value="CBS_dom"/>
</dbReference>
<evidence type="ECO:0000256" key="12">
    <source>
        <dbReference type="ARBA" id="ARBA00023122"/>
    </source>
</evidence>
<dbReference type="PANTHER" id="PTHR39188">
    <property type="entry name" value="MEMBRANE-ASSOCIATED ZINC METALLOPROTEASE M50B"/>
    <property type="match status" value="1"/>
</dbReference>
<reference evidence="21" key="1">
    <citation type="submission" date="2019-05" db="EMBL/GenBank/DDBJ databases">
        <title>Genome sequence and methylation pattern of the halophilic Archaeon Natrinema versiforme BOL5-4.</title>
        <authorList>
            <person name="DasSarma P."/>
            <person name="Anton B.P."/>
            <person name="DasSarma S.L."/>
            <person name="Martinez F.L."/>
            <person name="Guzman D."/>
            <person name="Roberts R.J."/>
            <person name="DasSarma S."/>
        </authorList>
    </citation>
    <scope>NUCLEOTIDE SEQUENCE [LARGE SCALE GENOMIC DNA]</scope>
    <source>
        <strain evidence="21">BOL5-4</strain>
        <plasmid evidence="21">pnve500</plasmid>
    </source>
</reference>
<dbReference type="EMBL" id="CP040331">
    <property type="protein sequence ID" value="QCS44435.1"/>
    <property type="molecule type" value="Genomic_DNA"/>
</dbReference>
<evidence type="ECO:0000313" key="20">
    <source>
        <dbReference type="EMBL" id="QCS44435.1"/>
    </source>
</evidence>
<feature type="domain" description="CBS" evidence="19">
    <location>
        <begin position="320"/>
        <end position="377"/>
    </location>
</feature>
<comment type="cofactor">
    <cofactor evidence="14 16">
        <name>Zn(2+)</name>
        <dbReference type="ChEBI" id="CHEBI:29105"/>
    </cofactor>
    <text evidence="14 16">Binds 1 zinc ion per subunit.</text>
</comment>
<accession>A0A4P8WM33</accession>
<feature type="transmembrane region" description="Helical" evidence="14">
    <location>
        <begin position="202"/>
        <end position="235"/>
    </location>
</feature>
<proteinExistence type="inferred from homology"/>
<dbReference type="Gene3D" id="3.10.580.10">
    <property type="entry name" value="CBS-domain"/>
    <property type="match status" value="1"/>
</dbReference>
<feature type="transmembrane region" description="Helical" evidence="14">
    <location>
        <begin position="123"/>
        <end position="143"/>
    </location>
</feature>
<keyword evidence="3 14" id="KW-1003">Cell membrane</keyword>
<geneLocation type="plasmid" evidence="21">
    <name>pnve500</name>
</geneLocation>
<comment type="similarity">
    <text evidence="2 14">Belongs to the peptidase M50B family.</text>
</comment>
<keyword evidence="12 17" id="KW-0129">CBS domain</keyword>
<dbReference type="GO" id="GO:0006508">
    <property type="term" value="P:proteolysis"/>
    <property type="evidence" value="ECO:0007669"/>
    <property type="project" value="UniProtKB-KW"/>
</dbReference>
<feature type="transmembrane region" description="Helical" evidence="14">
    <location>
        <begin position="63"/>
        <end position="81"/>
    </location>
</feature>
<keyword evidence="8 14" id="KW-0378">Hydrolase</keyword>
<evidence type="ECO:0000256" key="11">
    <source>
        <dbReference type="ARBA" id="ARBA00023049"/>
    </source>
</evidence>
<keyword evidence="7" id="KW-0677">Repeat</keyword>
<dbReference type="AlphaFoldDB" id="A0A4P8WM33"/>
<dbReference type="PROSITE" id="PS51371">
    <property type="entry name" value="CBS"/>
    <property type="match status" value="2"/>
</dbReference>
<evidence type="ECO:0000256" key="15">
    <source>
        <dbReference type="PIRSR" id="PIRSR006404-1"/>
    </source>
</evidence>
<keyword evidence="20" id="KW-0614">Plasmid</keyword>
<evidence type="ECO:0000256" key="14">
    <source>
        <dbReference type="PIRNR" id="PIRNR006404"/>
    </source>
</evidence>
<dbReference type="CDD" id="cd06164">
    <property type="entry name" value="S2P-M50_SpoIVFB_CBS"/>
    <property type="match status" value="1"/>
</dbReference>
<evidence type="ECO:0000256" key="18">
    <source>
        <dbReference type="SAM" id="MobiDB-lite"/>
    </source>
</evidence>
<evidence type="ECO:0000256" key="2">
    <source>
        <dbReference type="ARBA" id="ARBA00007931"/>
    </source>
</evidence>
<name>A0A4P8WM33_9EURY</name>
<dbReference type="Pfam" id="PF00571">
    <property type="entry name" value="CBS"/>
    <property type="match status" value="2"/>
</dbReference>
<keyword evidence="6 14" id="KW-0479">Metal-binding</keyword>
<keyword evidence="13 14" id="KW-0472">Membrane</keyword>
<keyword evidence="4 14" id="KW-0645">Protease</keyword>
<feature type="active site" evidence="15">
    <location>
        <position position="83"/>
    </location>
</feature>
<dbReference type="OrthoDB" id="12044at2157"/>
<feature type="transmembrane region" description="Helical" evidence="14">
    <location>
        <begin position="155"/>
        <end position="176"/>
    </location>
</feature>
<keyword evidence="10 14" id="KW-1133">Transmembrane helix</keyword>
<evidence type="ECO:0000256" key="8">
    <source>
        <dbReference type="ARBA" id="ARBA00022801"/>
    </source>
</evidence>
<dbReference type="RefSeq" id="WP_138246878.1">
    <property type="nucleotide sequence ID" value="NZ_CP040331.1"/>
</dbReference>
<dbReference type="PANTHER" id="PTHR39188:SF3">
    <property type="entry name" value="STAGE IV SPORULATION PROTEIN FB"/>
    <property type="match status" value="1"/>
</dbReference>
<dbReference type="SUPFAM" id="SSF54631">
    <property type="entry name" value="CBS-domain pair"/>
    <property type="match status" value="1"/>
</dbReference>
<feature type="binding site" evidence="16">
    <location>
        <position position="179"/>
    </location>
    <ligand>
        <name>Zn(2+)</name>
        <dbReference type="ChEBI" id="CHEBI:29105"/>
        <note>catalytic</note>
    </ligand>
</feature>
<sequence length="400" mass="43560">MRSKYRIATVMGIPIEIHVSLLVILPFLAWQLTSPQYIEAWTGIINAISPLSITPDTLLSGSTPWLIGIAGPVSLFVGVAIHELGHAWVALRYDLTIRSITLWLFGGVAHIEDLPTEWRKEFWIAIAGPITSLLLGALGYVLLQVMPPSAPVAGFVFGWFGLTNVGLALFNLLPAFPMDGGRILRALLARSRPFVEATQRAVQVATVVAILLALVGIFTLDILLLLIAGFVFLAARSEATIVMTQELLSGVRVRDLIRPELPTVRAGTSVQALIDRMLRDRRTEYVVVDQSGTVLGVVTLANIQTLPEMISPETKVDDVMTEDPPTISSDDDAFKLFRKLGESDAHCVLVEYLGQVLGLVSGDDFLQILALMQGSARLDNALPRAPTGEPSHAFRRSRAD</sequence>
<keyword evidence="5 14" id="KW-0812">Transmembrane</keyword>
<dbReference type="SMART" id="SM00116">
    <property type="entry name" value="CBS"/>
    <property type="match status" value="2"/>
</dbReference>
<dbReference type="Pfam" id="PF02163">
    <property type="entry name" value="Peptidase_M50"/>
    <property type="match status" value="1"/>
</dbReference>
<evidence type="ECO:0000259" key="19">
    <source>
        <dbReference type="PROSITE" id="PS51371"/>
    </source>
</evidence>
<evidence type="ECO:0000256" key="1">
    <source>
        <dbReference type="ARBA" id="ARBA00004651"/>
    </source>
</evidence>
<dbReference type="PIRSF" id="PIRSF006404">
    <property type="entry name" value="UCP006404_Pept_M50_CBS"/>
    <property type="match status" value="1"/>
</dbReference>
<feature type="region of interest" description="Disordered" evidence="18">
    <location>
        <begin position="381"/>
        <end position="400"/>
    </location>
</feature>
<evidence type="ECO:0000256" key="5">
    <source>
        <dbReference type="ARBA" id="ARBA00022692"/>
    </source>
</evidence>
<evidence type="ECO:0000256" key="9">
    <source>
        <dbReference type="ARBA" id="ARBA00022833"/>
    </source>
</evidence>
<gene>
    <name evidence="20" type="ORF">FEJ81_18990</name>
</gene>
<evidence type="ECO:0000256" key="17">
    <source>
        <dbReference type="PROSITE-ProRule" id="PRU00703"/>
    </source>
</evidence>
<feature type="binding site" evidence="16">
    <location>
        <position position="82"/>
    </location>
    <ligand>
        <name>Zn(2+)</name>
        <dbReference type="ChEBI" id="CHEBI:29105"/>
        <note>catalytic</note>
    </ligand>
</feature>
<evidence type="ECO:0000256" key="10">
    <source>
        <dbReference type="ARBA" id="ARBA00022989"/>
    </source>
</evidence>
<evidence type="ECO:0000256" key="7">
    <source>
        <dbReference type="ARBA" id="ARBA00022737"/>
    </source>
</evidence>
<feature type="domain" description="CBS" evidence="19">
    <location>
        <begin position="257"/>
        <end position="316"/>
    </location>
</feature>
<dbReference type="GeneID" id="40267406"/>
<organism evidence="20 21">
    <name type="scientific">Natrinema versiforme</name>
    <dbReference type="NCBI Taxonomy" id="88724"/>
    <lineage>
        <taxon>Archaea</taxon>
        <taxon>Methanobacteriati</taxon>
        <taxon>Methanobacteriota</taxon>
        <taxon>Stenosarchaea group</taxon>
        <taxon>Halobacteria</taxon>
        <taxon>Halobacteriales</taxon>
        <taxon>Natrialbaceae</taxon>
        <taxon>Natrinema</taxon>
    </lineage>
</organism>
<feature type="binding site" evidence="16">
    <location>
        <position position="86"/>
    </location>
    <ligand>
        <name>Zn(2+)</name>
        <dbReference type="ChEBI" id="CHEBI:29105"/>
        <note>catalytic</note>
    </ligand>
</feature>
<evidence type="ECO:0000256" key="4">
    <source>
        <dbReference type="ARBA" id="ARBA00022670"/>
    </source>
</evidence>
<dbReference type="InterPro" id="IPR008915">
    <property type="entry name" value="Peptidase_M50"/>
</dbReference>
<evidence type="ECO:0000256" key="6">
    <source>
        <dbReference type="ARBA" id="ARBA00022723"/>
    </source>
</evidence>
<comment type="subcellular location">
    <subcellularLocation>
        <location evidence="1 14">Cell membrane</location>
        <topology evidence="1 14">Multi-pass membrane protein</topology>
    </subcellularLocation>
</comment>
<dbReference type="InterPro" id="IPR016483">
    <property type="entry name" value="UCP006404_Pept_M50_CBS"/>
</dbReference>
<dbReference type="InterPro" id="IPR046342">
    <property type="entry name" value="CBS_dom_sf"/>
</dbReference>
<keyword evidence="9 14" id="KW-0862">Zinc</keyword>
<evidence type="ECO:0000313" key="21">
    <source>
        <dbReference type="Proteomes" id="UP000302218"/>
    </source>
</evidence>
<evidence type="ECO:0000256" key="3">
    <source>
        <dbReference type="ARBA" id="ARBA00022475"/>
    </source>
</evidence>
<dbReference type="KEGG" id="nvr:FEJ81_18990"/>
<dbReference type="GO" id="GO:0046872">
    <property type="term" value="F:metal ion binding"/>
    <property type="evidence" value="ECO:0007669"/>
    <property type="project" value="UniProtKB-UniRule"/>
</dbReference>
<feature type="transmembrane region" description="Helical" evidence="14">
    <location>
        <begin position="7"/>
        <end position="29"/>
    </location>
</feature>
<dbReference type="Proteomes" id="UP000302218">
    <property type="component" value="Plasmid pNVE500"/>
</dbReference>
<keyword evidence="11 14" id="KW-0482">Metalloprotease</keyword>
<dbReference type="GO" id="GO:0005886">
    <property type="term" value="C:plasma membrane"/>
    <property type="evidence" value="ECO:0007669"/>
    <property type="project" value="UniProtKB-SubCell"/>
</dbReference>
<protein>
    <recommendedName>
        <fullName evidence="14">Zinc metalloprotease</fullName>
    </recommendedName>
</protein>
<evidence type="ECO:0000256" key="16">
    <source>
        <dbReference type="PIRSR" id="PIRSR006404-2"/>
    </source>
</evidence>
<dbReference type="GO" id="GO:0008237">
    <property type="term" value="F:metallopeptidase activity"/>
    <property type="evidence" value="ECO:0007669"/>
    <property type="project" value="UniProtKB-UniRule"/>
</dbReference>